<protein>
    <submittedName>
        <fullName evidence="2">Uncharacterized protein</fullName>
    </submittedName>
</protein>
<dbReference type="OrthoDB" id="10052321at2759"/>
<dbReference type="Pfam" id="PF12298">
    <property type="entry name" value="Bot1p"/>
    <property type="match status" value="1"/>
</dbReference>
<dbReference type="PANTHER" id="PTHR28158:SF1">
    <property type="entry name" value="SMALL RIBOSOMAL SUBUNIT PROTEIN MS45"/>
    <property type="match status" value="1"/>
</dbReference>
<gene>
    <name evidence="2" type="ORF">SCHPADRAFT_903526</name>
</gene>
<keyword evidence="3" id="KW-1185">Reference proteome</keyword>
<name>A0A0H2SBD3_9AGAM</name>
<dbReference type="PANTHER" id="PTHR28158">
    <property type="entry name" value="37S RIBOSOMAL PROTEIN S35, MITOCHONDRIAL"/>
    <property type="match status" value="1"/>
</dbReference>
<dbReference type="Proteomes" id="UP000053477">
    <property type="component" value="Unassembled WGS sequence"/>
</dbReference>
<reference evidence="2 3" key="1">
    <citation type="submission" date="2015-04" db="EMBL/GenBank/DDBJ databases">
        <title>Complete genome sequence of Schizopora paradoxa KUC8140, a cosmopolitan wood degrader in East Asia.</title>
        <authorList>
            <consortium name="DOE Joint Genome Institute"/>
            <person name="Min B."/>
            <person name="Park H."/>
            <person name="Jang Y."/>
            <person name="Kim J.-J."/>
            <person name="Kim K.H."/>
            <person name="Pangilinan J."/>
            <person name="Lipzen A."/>
            <person name="Riley R."/>
            <person name="Grigoriev I.V."/>
            <person name="Spatafora J.W."/>
            <person name="Choi I.-G."/>
        </authorList>
    </citation>
    <scope>NUCLEOTIDE SEQUENCE [LARGE SCALE GENOMIC DNA]</scope>
    <source>
        <strain evidence="2 3">KUC8140</strain>
    </source>
</reference>
<dbReference type="AlphaFoldDB" id="A0A0H2SBD3"/>
<feature type="region of interest" description="Disordered" evidence="1">
    <location>
        <begin position="283"/>
        <end position="303"/>
    </location>
</feature>
<dbReference type="GO" id="GO:0005763">
    <property type="term" value="C:mitochondrial small ribosomal subunit"/>
    <property type="evidence" value="ECO:0007669"/>
    <property type="project" value="TreeGrafter"/>
</dbReference>
<accession>A0A0H2SBD3</accession>
<feature type="region of interest" description="Disordered" evidence="1">
    <location>
        <begin position="165"/>
        <end position="192"/>
    </location>
</feature>
<dbReference type="InParanoid" id="A0A0H2SBD3"/>
<evidence type="ECO:0000313" key="3">
    <source>
        <dbReference type="Proteomes" id="UP000053477"/>
    </source>
</evidence>
<dbReference type="GO" id="GO:0003735">
    <property type="term" value="F:structural constituent of ribosome"/>
    <property type="evidence" value="ECO:0007669"/>
    <property type="project" value="TreeGrafter"/>
</dbReference>
<organism evidence="2 3">
    <name type="scientific">Schizopora paradoxa</name>
    <dbReference type="NCBI Taxonomy" id="27342"/>
    <lineage>
        <taxon>Eukaryota</taxon>
        <taxon>Fungi</taxon>
        <taxon>Dikarya</taxon>
        <taxon>Basidiomycota</taxon>
        <taxon>Agaricomycotina</taxon>
        <taxon>Agaricomycetes</taxon>
        <taxon>Hymenochaetales</taxon>
        <taxon>Schizoporaceae</taxon>
        <taxon>Schizopora</taxon>
    </lineage>
</organism>
<evidence type="ECO:0000256" key="1">
    <source>
        <dbReference type="SAM" id="MobiDB-lite"/>
    </source>
</evidence>
<dbReference type="InterPro" id="IPR021036">
    <property type="entry name" value="Ribosomal_mS45"/>
</dbReference>
<feature type="compositionally biased region" description="Basic and acidic residues" evidence="1">
    <location>
        <begin position="283"/>
        <end position="296"/>
    </location>
</feature>
<sequence length="303" mass="34804">MALRAQLRPQHLVQRASCSFKRNARTLANQRSTEDDDEEEANALQLRRKASAPIASTWLNGEGQNFKWRTVGPNWLGKDVPFPLNPSFKPPPPLASRLKDRIYNLYMHNPKTYNIRHLSRTFGISLKRVDAVLRLKGLENSWDKQGKELQSGFRLGMESMLRTREDVPLDRTQSDVAADFQDDNEDNNRDRDRYQRHFWEPVVEGEQTVVAKALEKAREEAKAAHIQSRAAKSDPMLLGKVKKPFRSAMPVPKVVHGDARPGRPVISFTDVGGKFLDTKDRVRRMHEAERRKELRKGTRAHNP</sequence>
<proteinExistence type="predicted"/>
<dbReference type="EMBL" id="KQ085947">
    <property type="protein sequence ID" value="KLO14211.1"/>
    <property type="molecule type" value="Genomic_DNA"/>
</dbReference>
<dbReference type="GO" id="GO:0032543">
    <property type="term" value="P:mitochondrial translation"/>
    <property type="evidence" value="ECO:0007669"/>
    <property type="project" value="TreeGrafter"/>
</dbReference>
<evidence type="ECO:0000313" key="2">
    <source>
        <dbReference type="EMBL" id="KLO14211.1"/>
    </source>
</evidence>